<evidence type="ECO:0000313" key="2">
    <source>
        <dbReference type="EMBL" id="PQA86377.1"/>
    </source>
</evidence>
<reference evidence="2 3" key="1">
    <citation type="submission" date="2017-12" db="EMBL/GenBank/DDBJ databases">
        <authorList>
            <person name="Hurst M.R.H."/>
        </authorList>
    </citation>
    <scope>NUCLEOTIDE SEQUENCE [LARGE SCALE GENOMIC DNA]</scope>
    <source>
        <strain evidence="2 3">SY-3-19</strain>
    </source>
</reference>
<organism evidence="2 3">
    <name type="scientific">Hyphococcus luteus</name>
    <dbReference type="NCBI Taxonomy" id="2058213"/>
    <lineage>
        <taxon>Bacteria</taxon>
        <taxon>Pseudomonadati</taxon>
        <taxon>Pseudomonadota</taxon>
        <taxon>Alphaproteobacteria</taxon>
        <taxon>Parvularculales</taxon>
        <taxon>Parvularculaceae</taxon>
        <taxon>Hyphococcus</taxon>
    </lineage>
</organism>
<gene>
    <name evidence="2" type="ORF">CW354_18780</name>
</gene>
<dbReference type="EMBL" id="PJCH01000015">
    <property type="protein sequence ID" value="PQA86377.1"/>
    <property type="molecule type" value="Genomic_DNA"/>
</dbReference>
<evidence type="ECO:0000313" key="3">
    <source>
        <dbReference type="Proteomes" id="UP000239504"/>
    </source>
</evidence>
<accession>A0A2S7K1J8</accession>
<sequence>MMKTHGNGFTGPVFYIVVGFLAFSFDARDLRRRHFTDILPCAGAPMFEITEFSELGACFDCACS</sequence>
<name>A0A2S7K1J8_9PROT</name>
<comment type="caution">
    <text evidence="2">The sequence shown here is derived from an EMBL/GenBank/DDBJ whole genome shotgun (WGS) entry which is preliminary data.</text>
</comment>
<proteinExistence type="predicted"/>
<keyword evidence="3" id="KW-1185">Reference proteome</keyword>
<keyword evidence="1" id="KW-0472">Membrane</keyword>
<dbReference type="AlphaFoldDB" id="A0A2S7K1J8"/>
<keyword evidence="1" id="KW-0812">Transmembrane</keyword>
<keyword evidence="1" id="KW-1133">Transmembrane helix</keyword>
<feature type="transmembrane region" description="Helical" evidence="1">
    <location>
        <begin position="6"/>
        <end position="25"/>
    </location>
</feature>
<evidence type="ECO:0000256" key="1">
    <source>
        <dbReference type="SAM" id="Phobius"/>
    </source>
</evidence>
<protein>
    <submittedName>
        <fullName evidence="2">Uncharacterized protein</fullName>
    </submittedName>
</protein>
<dbReference type="Proteomes" id="UP000239504">
    <property type="component" value="Unassembled WGS sequence"/>
</dbReference>